<accession>A0A1F5ZTV6</accession>
<evidence type="ECO:0000313" key="1">
    <source>
        <dbReference type="EMBL" id="OGG15916.1"/>
    </source>
</evidence>
<comment type="caution">
    <text evidence="1">The sequence shown here is derived from an EMBL/GenBank/DDBJ whole genome shotgun (WGS) entry which is preliminary data.</text>
</comment>
<dbReference type="STRING" id="1798383.A3D78_07495"/>
<proteinExistence type="predicted"/>
<sequence length="70" mass="8181">MIQAVIFDLDGFLIHSELPTFRLLQHIVKKYGLLLEDSLYKKRIGKRIKPFLDEVCNDLIPEEKKRAIVA</sequence>
<dbReference type="AlphaFoldDB" id="A0A1F5ZTV6"/>
<dbReference type="Gene3D" id="3.40.50.1000">
    <property type="entry name" value="HAD superfamily/HAD-like"/>
    <property type="match status" value="1"/>
</dbReference>
<dbReference type="Proteomes" id="UP000176253">
    <property type="component" value="Unassembled WGS sequence"/>
</dbReference>
<dbReference type="InterPro" id="IPR023198">
    <property type="entry name" value="PGP-like_dom2"/>
</dbReference>
<evidence type="ECO:0000313" key="2">
    <source>
        <dbReference type="Proteomes" id="UP000176253"/>
    </source>
</evidence>
<name>A0A1F5ZTV6_9BACT</name>
<reference evidence="1 2" key="1">
    <citation type="journal article" date="2016" name="Nat. Commun.">
        <title>Thousands of microbial genomes shed light on interconnected biogeochemical processes in an aquifer system.</title>
        <authorList>
            <person name="Anantharaman K."/>
            <person name="Brown C.T."/>
            <person name="Hug L.A."/>
            <person name="Sharon I."/>
            <person name="Castelle C.J."/>
            <person name="Probst A.J."/>
            <person name="Thomas B.C."/>
            <person name="Singh A."/>
            <person name="Wilkins M.J."/>
            <person name="Karaoz U."/>
            <person name="Brodie E.L."/>
            <person name="Williams K.H."/>
            <person name="Hubbard S.S."/>
            <person name="Banfield J.F."/>
        </authorList>
    </citation>
    <scope>NUCLEOTIDE SEQUENCE [LARGE SCALE GENOMIC DNA]</scope>
</reference>
<dbReference type="SUPFAM" id="SSF56784">
    <property type="entry name" value="HAD-like"/>
    <property type="match status" value="1"/>
</dbReference>
<dbReference type="InterPro" id="IPR023214">
    <property type="entry name" value="HAD_sf"/>
</dbReference>
<gene>
    <name evidence="1" type="ORF">A3D78_07495</name>
</gene>
<dbReference type="EMBL" id="MFJM01000065">
    <property type="protein sequence ID" value="OGG15916.1"/>
    <property type="molecule type" value="Genomic_DNA"/>
</dbReference>
<dbReference type="Gene3D" id="1.10.150.240">
    <property type="entry name" value="Putative phosphatase, domain 2"/>
    <property type="match status" value="1"/>
</dbReference>
<dbReference type="InterPro" id="IPR036412">
    <property type="entry name" value="HAD-like_sf"/>
</dbReference>
<organism evidence="1 2">
    <name type="scientific">Candidatus Gottesmanbacteria bacterium RIFCSPHIGHO2_02_FULL_39_14</name>
    <dbReference type="NCBI Taxonomy" id="1798383"/>
    <lineage>
        <taxon>Bacteria</taxon>
        <taxon>Candidatus Gottesmaniibacteriota</taxon>
    </lineage>
</organism>
<protein>
    <submittedName>
        <fullName evidence="1">Uncharacterized protein</fullName>
    </submittedName>
</protein>